<organism evidence="2 3">
    <name type="scientific">Portunus trituberculatus</name>
    <name type="common">Swimming crab</name>
    <name type="synonym">Neptunus trituberculatus</name>
    <dbReference type="NCBI Taxonomy" id="210409"/>
    <lineage>
        <taxon>Eukaryota</taxon>
        <taxon>Metazoa</taxon>
        <taxon>Ecdysozoa</taxon>
        <taxon>Arthropoda</taxon>
        <taxon>Crustacea</taxon>
        <taxon>Multicrustacea</taxon>
        <taxon>Malacostraca</taxon>
        <taxon>Eumalacostraca</taxon>
        <taxon>Eucarida</taxon>
        <taxon>Decapoda</taxon>
        <taxon>Pleocyemata</taxon>
        <taxon>Brachyura</taxon>
        <taxon>Eubrachyura</taxon>
        <taxon>Portunoidea</taxon>
        <taxon>Portunidae</taxon>
        <taxon>Portuninae</taxon>
        <taxon>Portunus</taxon>
    </lineage>
</organism>
<gene>
    <name evidence="2" type="ORF">E2C01_031821</name>
</gene>
<accession>A0A5B7EYW0</accession>
<evidence type="ECO:0000313" key="3">
    <source>
        <dbReference type="Proteomes" id="UP000324222"/>
    </source>
</evidence>
<reference evidence="2 3" key="1">
    <citation type="submission" date="2019-05" db="EMBL/GenBank/DDBJ databases">
        <title>Another draft genome of Portunus trituberculatus and its Hox gene families provides insights of decapod evolution.</title>
        <authorList>
            <person name="Jeong J.-H."/>
            <person name="Song I."/>
            <person name="Kim S."/>
            <person name="Choi T."/>
            <person name="Kim D."/>
            <person name="Ryu S."/>
            <person name="Kim W."/>
        </authorList>
    </citation>
    <scope>NUCLEOTIDE SEQUENCE [LARGE SCALE GENOMIC DNA]</scope>
    <source>
        <tissue evidence="2">Muscle</tissue>
    </source>
</reference>
<feature type="region of interest" description="Disordered" evidence="1">
    <location>
        <begin position="73"/>
        <end position="102"/>
    </location>
</feature>
<dbReference type="Proteomes" id="UP000324222">
    <property type="component" value="Unassembled WGS sequence"/>
</dbReference>
<evidence type="ECO:0000256" key="1">
    <source>
        <dbReference type="SAM" id="MobiDB-lite"/>
    </source>
</evidence>
<proteinExistence type="predicted"/>
<dbReference type="EMBL" id="VSRR010004037">
    <property type="protein sequence ID" value="MPC38316.1"/>
    <property type="molecule type" value="Genomic_DNA"/>
</dbReference>
<evidence type="ECO:0000313" key="2">
    <source>
        <dbReference type="EMBL" id="MPC38316.1"/>
    </source>
</evidence>
<name>A0A5B7EYW0_PORTR</name>
<sequence length="102" mass="11267">MTLRLNWMTVECNLLAPGLSSPATVERSEGASNPCLAEVFAISIKKEFFSPPTANSVQVLSIHIWSTLRIRKGEGDGKHQKSKHKHNMNTSIYLGKGELEDS</sequence>
<keyword evidence="3" id="KW-1185">Reference proteome</keyword>
<comment type="caution">
    <text evidence="2">The sequence shown here is derived from an EMBL/GenBank/DDBJ whole genome shotgun (WGS) entry which is preliminary data.</text>
</comment>
<protein>
    <submittedName>
        <fullName evidence="2">Uncharacterized protein</fullName>
    </submittedName>
</protein>
<dbReference type="AlphaFoldDB" id="A0A5B7EYW0"/>